<name>A0ABV5KGR4_9BACL</name>
<keyword evidence="3" id="KW-1185">Reference proteome</keyword>
<protein>
    <recommendedName>
        <fullName evidence="4">Lantibiotic</fullName>
    </recommendedName>
</protein>
<dbReference type="RefSeq" id="WP_377488276.1">
    <property type="nucleotide sequence ID" value="NZ_JBHMDO010000002.1"/>
</dbReference>
<reference evidence="1 3" key="1">
    <citation type="submission" date="2024-09" db="EMBL/GenBank/DDBJ databases">
        <authorList>
            <person name="Sun Q."/>
            <person name="Mori K."/>
        </authorList>
    </citation>
    <scope>NUCLEOTIDE SEQUENCE [LARGE SCALE GENOMIC DNA]</scope>
    <source>
        <strain evidence="1 3">TISTR 2452</strain>
    </source>
</reference>
<evidence type="ECO:0000313" key="3">
    <source>
        <dbReference type="Proteomes" id="UP001589747"/>
    </source>
</evidence>
<evidence type="ECO:0008006" key="4">
    <source>
        <dbReference type="Google" id="ProtNLM"/>
    </source>
</evidence>
<sequence length="64" mass="6609">MACSCPDSTYDMTLSDLSTACVYGGCTWGSNNYSKILKATKNKTCTKNGSSSTSTCTVDAGCCA</sequence>
<comment type="caution">
    <text evidence="1">The sequence shown here is derived from an EMBL/GenBank/DDBJ whole genome shotgun (WGS) entry which is preliminary data.</text>
</comment>
<dbReference type="EMBL" id="JBHMDO010000002">
    <property type="protein sequence ID" value="MFB9324415.1"/>
    <property type="molecule type" value="Genomic_DNA"/>
</dbReference>
<dbReference type="EMBL" id="JBHMDO010000002">
    <property type="protein sequence ID" value="MFB9324416.1"/>
    <property type="molecule type" value="Genomic_DNA"/>
</dbReference>
<gene>
    <name evidence="1" type="ORF">ACFFSY_00475</name>
    <name evidence="2" type="ORF">ACFFSY_00480</name>
</gene>
<accession>A0ABV5KGR4</accession>
<evidence type="ECO:0000313" key="2">
    <source>
        <dbReference type="EMBL" id="MFB9324416.1"/>
    </source>
</evidence>
<organism evidence="1 3">
    <name type="scientific">Paenibacillus aurantiacus</name>
    <dbReference type="NCBI Taxonomy" id="1936118"/>
    <lineage>
        <taxon>Bacteria</taxon>
        <taxon>Bacillati</taxon>
        <taxon>Bacillota</taxon>
        <taxon>Bacilli</taxon>
        <taxon>Bacillales</taxon>
        <taxon>Paenibacillaceae</taxon>
        <taxon>Paenibacillus</taxon>
    </lineage>
</organism>
<evidence type="ECO:0000313" key="1">
    <source>
        <dbReference type="EMBL" id="MFB9324415.1"/>
    </source>
</evidence>
<proteinExistence type="predicted"/>
<dbReference type="Proteomes" id="UP001589747">
    <property type="component" value="Unassembled WGS sequence"/>
</dbReference>